<dbReference type="InterPro" id="IPR002885">
    <property type="entry name" value="PPR_rpt"/>
</dbReference>
<dbReference type="Pfam" id="PF20431">
    <property type="entry name" value="E_motif"/>
    <property type="match status" value="1"/>
</dbReference>
<evidence type="ECO:0008006" key="5">
    <source>
        <dbReference type="Google" id="ProtNLM"/>
    </source>
</evidence>
<name>A0AAW2CFQ4_9ROSI</name>
<organism evidence="3 4">
    <name type="scientific">Lithocarpus litseifolius</name>
    <dbReference type="NCBI Taxonomy" id="425828"/>
    <lineage>
        <taxon>Eukaryota</taxon>
        <taxon>Viridiplantae</taxon>
        <taxon>Streptophyta</taxon>
        <taxon>Embryophyta</taxon>
        <taxon>Tracheophyta</taxon>
        <taxon>Spermatophyta</taxon>
        <taxon>Magnoliopsida</taxon>
        <taxon>eudicotyledons</taxon>
        <taxon>Gunneridae</taxon>
        <taxon>Pentapetalae</taxon>
        <taxon>rosids</taxon>
        <taxon>fabids</taxon>
        <taxon>Fagales</taxon>
        <taxon>Fagaceae</taxon>
        <taxon>Lithocarpus</taxon>
    </lineage>
</organism>
<proteinExistence type="predicted"/>
<dbReference type="InterPro" id="IPR046848">
    <property type="entry name" value="E_motif"/>
</dbReference>
<feature type="repeat" description="PPR" evidence="2">
    <location>
        <begin position="215"/>
        <end position="249"/>
    </location>
</feature>
<dbReference type="Pfam" id="PF01535">
    <property type="entry name" value="PPR"/>
    <property type="match status" value="2"/>
</dbReference>
<dbReference type="NCBIfam" id="TIGR00756">
    <property type="entry name" value="PPR"/>
    <property type="match status" value="3"/>
</dbReference>
<sequence length="442" mass="50429">MPKLPNISVHCHIWRNGFDSHVFVQTALIDFYSNFGKVGRSRRVFDEMPDRYVYAWTMIVSANVRTRELSFARGFFEEMPERNTTTWNTIIDGYAKMGSFDSAELLFNQMSVREIISWTTMITCYSQHQKFREALAIFNEKISNGIHPNKLTMATIILACAHLGALDLGKEIHLYILHNGFDVDVYIGSSLIDMYAKCGSLDRSLSVFFKLWEKNLFCWNSVIDELAVHGYADEALKMFRGMEKERIKPNGITFISVLSAYTHAGLVEEGRRMFLSMIDDYSILPKVGYYGCMVDLLSKEGVLKDALELIISMKVEPNNIIWGALLRGCKLHKNLEIVEVTVKELMALEPNNSDHYNLLVNMYAEVNRWGEVGKIQAAMKNIVVEKKCPGSSWIEMERKIHQFAASDKSHLASSEIYILLAKLGGQLKLAGYVPELIWRDLA</sequence>
<dbReference type="Gene3D" id="1.25.40.10">
    <property type="entry name" value="Tetratricopeptide repeat domain"/>
    <property type="match status" value="2"/>
</dbReference>
<evidence type="ECO:0000313" key="3">
    <source>
        <dbReference type="EMBL" id="KAK9996957.1"/>
    </source>
</evidence>
<comment type="caution">
    <text evidence="3">The sequence shown here is derived from an EMBL/GenBank/DDBJ whole genome shotgun (WGS) entry which is preliminary data.</text>
</comment>
<evidence type="ECO:0000256" key="2">
    <source>
        <dbReference type="PROSITE-ProRule" id="PRU00708"/>
    </source>
</evidence>
<protein>
    <recommendedName>
        <fullName evidence="5">Pentatricopeptide repeat-containing protein</fullName>
    </recommendedName>
</protein>
<dbReference type="GO" id="GO:0009451">
    <property type="term" value="P:RNA modification"/>
    <property type="evidence" value="ECO:0007669"/>
    <property type="project" value="InterPro"/>
</dbReference>
<dbReference type="Pfam" id="PF12854">
    <property type="entry name" value="PPR_1"/>
    <property type="match status" value="1"/>
</dbReference>
<dbReference type="AlphaFoldDB" id="A0AAW2CFQ4"/>
<keyword evidence="1" id="KW-0677">Repeat</keyword>
<dbReference type="InterPro" id="IPR046960">
    <property type="entry name" value="PPR_At4g14850-like_plant"/>
</dbReference>
<dbReference type="FunFam" id="1.25.40.10:FF:000184">
    <property type="entry name" value="Pentatricopeptide repeat-containing protein, chloroplastic"/>
    <property type="match status" value="1"/>
</dbReference>
<dbReference type="PANTHER" id="PTHR47926">
    <property type="entry name" value="PENTATRICOPEPTIDE REPEAT-CONTAINING PROTEIN"/>
    <property type="match status" value="1"/>
</dbReference>
<dbReference type="EMBL" id="JAZDWU010000007">
    <property type="protein sequence ID" value="KAK9996957.1"/>
    <property type="molecule type" value="Genomic_DNA"/>
</dbReference>
<dbReference type="PANTHER" id="PTHR47926:SF376">
    <property type="entry name" value="TETRATRICOPEPTIDE-LIKE HELICAL DOMAIN SUPERFAMILY"/>
    <property type="match status" value="1"/>
</dbReference>
<accession>A0AAW2CFQ4</accession>
<dbReference type="PROSITE" id="PS51375">
    <property type="entry name" value="PPR"/>
    <property type="match status" value="2"/>
</dbReference>
<gene>
    <name evidence="3" type="ORF">SO802_021643</name>
</gene>
<reference evidence="3 4" key="1">
    <citation type="submission" date="2024-01" db="EMBL/GenBank/DDBJ databases">
        <title>A telomere-to-telomere, gap-free genome of sweet tea (Lithocarpus litseifolius).</title>
        <authorList>
            <person name="Zhou J."/>
        </authorList>
    </citation>
    <scope>NUCLEOTIDE SEQUENCE [LARGE SCALE GENOMIC DNA]</scope>
    <source>
        <strain evidence="3">Zhou-2022a</strain>
        <tissue evidence="3">Leaf</tissue>
    </source>
</reference>
<evidence type="ECO:0000313" key="4">
    <source>
        <dbReference type="Proteomes" id="UP001459277"/>
    </source>
</evidence>
<feature type="repeat" description="PPR" evidence="2">
    <location>
        <begin position="83"/>
        <end position="117"/>
    </location>
</feature>
<dbReference type="InterPro" id="IPR011990">
    <property type="entry name" value="TPR-like_helical_dom_sf"/>
</dbReference>
<evidence type="ECO:0000256" key="1">
    <source>
        <dbReference type="ARBA" id="ARBA00022737"/>
    </source>
</evidence>
<dbReference type="Proteomes" id="UP001459277">
    <property type="component" value="Unassembled WGS sequence"/>
</dbReference>
<keyword evidence="4" id="KW-1185">Reference proteome</keyword>
<dbReference type="GO" id="GO:0003723">
    <property type="term" value="F:RNA binding"/>
    <property type="evidence" value="ECO:0007669"/>
    <property type="project" value="InterPro"/>
</dbReference>
<dbReference type="Pfam" id="PF13041">
    <property type="entry name" value="PPR_2"/>
    <property type="match status" value="2"/>
</dbReference>